<comment type="caution">
    <text evidence="17">The sequence shown here is derived from an EMBL/GenBank/DDBJ whole genome shotgun (WGS) entry which is preliminary data.</text>
</comment>
<evidence type="ECO:0000256" key="9">
    <source>
        <dbReference type="ARBA" id="ARBA00022840"/>
    </source>
</evidence>
<keyword evidence="18" id="KW-1185">Reference proteome</keyword>
<reference evidence="17 18" key="1">
    <citation type="submission" date="2018-05" db="EMBL/GenBank/DDBJ databases">
        <title>Genomic Encyclopedia of Type Strains, Phase III (KMG-III): the genomes of soil and plant-associated and newly described type strains.</title>
        <authorList>
            <person name="Whitman W."/>
        </authorList>
    </citation>
    <scope>NUCLEOTIDE SEQUENCE [LARGE SCALE GENOMIC DNA]</scope>
    <source>
        <strain evidence="17 18">CECT 5696</strain>
    </source>
</reference>
<dbReference type="PANTHER" id="PTHR12213">
    <property type="entry name" value="CORRINOID ADENOSYLTRANSFERASE"/>
    <property type="match status" value="1"/>
</dbReference>
<evidence type="ECO:0000256" key="12">
    <source>
        <dbReference type="ARBA" id="ARBA00033354"/>
    </source>
</evidence>
<dbReference type="RefSeq" id="WP_110042645.1">
    <property type="nucleotide sequence ID" value="NZ_CP054612.1"/>
</dbReference>
<evidence type="ECO:0000256" key="10">
    <source>
        <dbReference type="ARBA" id="ARBA00031529"/>
    </source>
</evidence>
<dbReference type="InterPro" id="IPR036451">
    <property type="entry name" value="CblAdoTrfase-like_sf"/>
</dbReference>
<keyword evidence="9 15" id="KW-0067">ATP-binding</keyword>
<evidence type="ECO:0000256" key="6">
    <source>
        <dbReference type="ARBA" id="ARBA00022573"/>
    </source>
</evidence>
<feature type="domain" description="Cobalamin adenosyltransferase-like" evidence="16">
    <location>
        <begin position="3"/>
        <end position="167"/>
    </location>
</feature>
<sequence>MKLYTRTGDSGKTSMKGGRVLKDDPHVEAYGTVDELNSFVGIAAAQAASTAATQALAAELVEIQQELFDCGSDLAFAIPAEQHYKVTAEMTERLEQWIDAHTDAAPAIQRFILPGGSELSATLHVCRTVCRRAERRIVTLSSSHPIPAEPLKYMNRLSDYFFAAARAANALLGVPDTEYVRSANVFKTRDKS</sequence>
<comment type="similarity">
    <text evidence="2 15">Belongs to the Cob(I)alamin adenosyltransferase family.</text>
</comment>
<evidence type="ECO:0000256" key="11">
    <source>
        <dbReference type="ARBA" id="ARBA00033334"/>
    </source>
</evidence>
<evidence type="ECO:0000256" key="7">
    <source>
        <dbReference type="ARBA" id="ARBA00022679"/>
    </source>
</evidence>
<evidence type="ECO:0000256" key="3">
    <source>
        <dbReference type="ARBA" id="ARBA00011233"/>
    </source>
</evidence>
<dbReference type="AlphaFoldDB" id="A0A2V2YYQ7"/>
<dbReference type="GO" id="GO:0008817">
    <property type="term" value="F:corrinoid adenosyltransferase activity"/>
    <property type="evidence" value="ECO:0007669"/>
    <property type="project" value="UniProtKB-UniRule"/>
</dbReference>
<proteinExistence type="inferred from homology"/>
<evidence type="ECO:0000313" key="18">
    <source>
        <dbReference type="Proteomes" id="UP000246635"/>
    </source>
</evidence>
<dbReference type="EMBL" id="QGTQ01000002">
    <property type="protein sequence ID" value="PWW07403.1"/>
    <property type="molecule type" value="Genomic_DNA"/>
</dbReference>
<keyword evidence="6 15" id="KW-0169">Cobalamin biosynthesis</keyword>
<evidence type="ECO:0000256" key="4">
    <source>
        <dbReference type="ARBA" id="ARBA00012454"/>
    </source>
</evidence>
<comment type="pathway">
    <text evidence="1 15">Cofactor biosynthesis; adenosylcobalamin biosynthesis; adenosylcobalamin from cob(II)yrinate a,c-diamide: step 2/7.</text>
</comment>
<evidence type="ECO:0000256" key="2">
    <source>
        <dbReference type="ARBA" id="ARBA00007487"/>
    </source>
</evidence>
<dbReference type="GO" id="GO:0009236">
    <property type="term" value="P:cobalamin biosynthetic process"/>
    <property type="evidence" value="ECO:0007669"/>
    <property type="project" value="UniProtKB-UniRule"/>
</dbReference>
<name>A0A2V2YYQ7_9BACL</name>
<dbReference type="OrthoDB" id="9778896at2"/>
<protein>
    <recommendedName>
        <fullName evidence="5 15">Corrinoid adenosyltransferase</fullName>
        <ecNumber evidence="4 15">2.5.1.17</ecNumber>
    </recommendedName>
    <alternativeName>
        <fullName evidence="10 15">Cob(II)alamin adenosyltransferase</fullName>
    </alternativeName>
    <alternativeName>
        <fullName evidence="12 15">Cob(II)yrinic acid a,c-diamide adenosyltransferase</fullName>
    </alternativeName>
    <alternativeName>
        <fullName evidence="11 15">Cobinamide/cobalamin adenosyltransferase</fullName>
    </alternativeName>
</protein>
<dbReference type="GO" id="GO:0005524">
    <property type="term" value="F:ATP binding"/>
    <property type="evidence" value="ECO:0007669"/>
    <property type="project" value="UniProtKB-UniRule"/>
</dbReference>
<comment type="catalytic activity">
    <reaction evidence="14 15">
        <text>2 cob(II)alamin + reduced [electron-transfer flavoprotein] + 2 ATP = 2 adenosylcob(III)alamin + 2 triphosphate + oxidized [electron-transfer flavoprotein] + 3 H(+)</text>
        <dbReference type="Rhea" id="RHEA:28671"/>
        <dbReference type="Rhea" id="RHEA-COMP:10685"/>
        <dbReference type="Rhea" id="RHEA-COMP:10686"/>
        <dbReference type="ChEBI" id="CHEBI:15378"/>
        <dbReference type="ChEBI" id="CHEBI:16304"/>
        <dbReference type="ChEBI" id="CHEBI:18036"/>
        <dbReference type="ChEBI" id="CHEBI:18408"/>
        <dbReference type="ChEBI" id="CHEBI:30616"/>
        <dbReference type="ChEBI" id="CHEBI:57692"/>
        <dbReference type="ChEBI" id="CHEBI:58307"/>
        <dbReference type="EC" id="2.5.1.17"/>
    </reaction>
</comment>
<comment type="catalytic activity">
    <reaction evidence="13 15">
        <text>2 cob(II)yrinate a,c diamide + reduced [electron-transfer flavoprotein] + 2 ATP = 2 adenosylcob(III)yrinate a,c-diamide + 2 triphosphate + oxidized [electron-transfer flavoprotein] + 3 H(+)</text>
        <dbReference type="Rhea" id="RHEA:11528"/>
        <dbReference type="Rhea" id="RHEA-COMP:10685"/>
        <dbReference type="Rhea" id="RHEA-COMP:10686"/>
        <dbReference type="ChEBI" id="CHEBI:15378"/>
        <dbReference type="ChEBI" id="CHEBI:18036"/>
        <dbReference type="ChEBI" id="CHEBI:30616"/>
        <dbReference type="ChEBI" id="CHEBI:57692"/>
        <dbReference type="ChEBI" id="CHEBI:58307"/>
        <dbReference type="ChEBI" id="CHEBI:58503"/>
        <dbReference type="ChEBI" id="CHEBI:58537"/>
        <dbReference type="EC" id="2.5.1.17"/>
    </reaction>
</comment>
<dbReference type="Pfam" id="PF01923">
    <property type="entry name" value="Cob_adeno_trans"/>
    <property type="match status" value="1"/>
</dbReference>
<evidence type="ECO:0000256" key="14">
    <source>
        <dbReference type="ARBA" id="ARBA00048692"/>
    </source>
</evidence>
<gene>
    <name evidence="17" type="ORF">DFQ01_102296</name>
</gene>
<dbReference type="InterPro" id="IPR029499">
    <property type="entry name" value="PduO-typ"/>
</dbReference>
<comment type="subunit">
    <text evidence="3">Homotrimer.</text>
</comment>
<dbReference type="UniPathway" id="UPA00148">
    <property type="reaction ID" value="UER00233"/>
</dbReference>
<organism evidence="17 18">
    <name type="scientific">Paenibacillus cellulosilyticus</name>
    <dbReference type="NCBI Taxonomy" id="375489"/>
    <lineage>
        <taxon>Bacteria</taxon>
        <taxon>Bacillati</taxon>
        <taxon>Bacillota</taxon>
        <taxon>Bacilli</taxon>
        <taxon>Bacillales</taxon>
        <taxon>Paenibacillaceae</taxon>
        <taxon>Paenibacillus</taxon>
    </lineage>
</organism>
<keyword evidence="7 15" id="KW-0808">Transferase</keyword>
<accession>A0A2V2YYQ7</accession>
<dbReference type="EC" id="2.5.1.17" evidence="4 15"/>
<evidence type="ECO:0000259" key="16">
    <source>
        <dbReference type="Pfam" id="PF01923"/>
    </source>
</evidence>
<evidence type="ECO:0000256" key="5">
    <source>
        <dbReference type="ARBA" id="ARBA00020963"/>
    </source>
</evidence>
<dbReference type="Proteomes" id="UP000246635">
    <property type="component" value="Unassembled WGS sequence"/>
</dbReference>
<dbReference type="NCBIfam" id="TIGR00636">
    <property type="entry name" value="PduO_Nterm"/>
    <property type="match status" value="1"/>
</dbReference>
<dbReference type="FunFam" id="1.20.1200.10:FF:000001">
    <property type="entry name" value="Cob(I)yrinic acid a,c-diamide adenosyltransferase"/>
    <property type="match status" value="1"/>
</dbReference>
<dbReference type="InterPro" id="IPR016030">
    <property type="entry name" value="CblAdoTrfase-like"/>
</dbReference>
<keyword evidence="8 15" id="KW-0547">Nucleotide-binding</keyword>
<evidence type="ECO:0000256" key="15">
    <source>
        <dbReference type="RuleBase" id="RU366026"/>
    </source>
</evidence>
<evidence type="ECO:0000256" key="8">
    <source>
        <dbReference type="ARBA" id="ARBA00022741"/>
    </source>
</evidence>
<evidence type="ECO:0000256" key="1">
    <source>
        <dbReference type="ARBA" id="ARBA00005121"/>
    </source>
</evidence>
<dbReference type="SUPFAM" id="SSF89028">
    <property type="entry name" value="Cobalamin adenosyltransferase-like"/>
    <property type="match status" value="1"/>
</dbReference>
<evidence type="ECO:0000313" key="17">
    <source>
        <dbReference type="EMBL" id="PWW07403.1"/>
    </source>
</evidence>
<dbReference type="PANTHER" id="PTHR12213:SF0">
    <property type="entry name" value="CORRINOID ADENOSYLTRANSFERASE MMAB"/>
    <property type="match status" value="1"/>
</dbReference>
<evidence type="ECO:0000256" key="13">
    <source>
        <dbReference type="ARBA" id="ARBA00048555"/>
    </source>
</evidence>
<dbReference type="Gene3D" id="1.20.1200.10">
    <property type="entry name" value="Cobalamin adenosyltransferase-like"/>
    <property type="match status" value="1"/>
</dbReference>